<reference evidence="3" key="2">
    <citation type="submission" date="2016-10" db="EMBL/GenBank/DDBJ databases">
        <authorList>
            <person name="de Groot N.N."/>
        </authorList>
    </citation>
    <scope>NUCLEOTIDE SEQUENCE [LARGE SCALE GENOMIC DNA]</scope>
    <source>
        <strain evidence="3">ATCC 20501</strain>
    </source>
</reference>
<sequence length="192" mass="19677">MISGRGERYGYAVTVVRRCALMVPMLLLSAACAEPVTGEPVPAAGFRDEPTTSGSTPTDSPPEIDPCGLLAPEDLAAFGGPAGPPRPDQPLPGTCTHPLTSGPANAAAAGFYDPVAAVTERQPGGAAVDVEGRPAWLYCELVDAHQTCTAATSLGPDRSLLTMLTLRDSSAADTADHLFGLTTAALRRLPPA</sequence>
<dbReference type="AlphaFoldDB" id="A0A1H6E3X5"/>
<accession>A0A1I1S3B8</accession>
<dbReference type="Proteomes" id="UP000236729">
    <property type="component" value="Unassembled WGS sequence"/>
</dbReference>
<evidence type="ECO:0000313" key="4">
    <source>
        <dbReference type="EMBL" id="SFD37450.1"/>
    </source>
</evidence>
<dbReference type="PROSITE" id="PS51257">
    <property type="entry name" value="PROKAR_LIPOPROTEIN"/>
    <property type="match status" value="1"/>
</dbReference>
<evidence type="ECO:0000313" key="3">
    <source>
        <dbReference type="EMBL" id="SEG92408.1"/>
    </source>
</evidence>
<evidence type="ECO:0008006" key="7">
    <source>
        <dbReference type="Google" id="ProtNLM"/>
    </source>
</evidence>
<organism evidence="3 6">
    <name type="scientific">Saccharopolyspora kobensis</name>
    <dbReference type="NCBI Taxonomy" id="146035"/>
    <lineage>
        <taxon>Bacteria</taxon>
        <taxon>Bacillati</taxon>
        <taxon>Actinomycetota</taxon>
        <taxon>Actinomycetes</taxon>
        <taxon>Pseudonocardiales</taxon>
        <taxon>Pseudonocardiaceae</taxon>
        <taxon>Saccharopolyspora</taxon>
    </lineage>
</organism>
<keyword evidence="2" id="KW-0732">Signal</keyword>
<evidence type="ECO:0000256" key="2">
    <source>
        <dbReference type="SAM" id="SignalP"/>
    </source>
</evidence>
<proteinExistence type="predicted"/>
<evidence type="ECO:0000256" key="1">
    <source>
        <dbReference type="SAM" id="MobiDB-lite"/>
    </source>
</evidence>
<evidence type="ECO:0000313" key="5">
    <source>
        <dbReference type="Proteomes" id="UP000199690"/>
    </source>
</evidence>
<name>A0A1H6E3X5_9PSEU</name>
<evidence type="ECO:0000313" key="6">
    <source>
        <dbReference type="Proteomes" id="UP000236729"/>
    </source>
</evidence>
<protein>
    <recommendedName>
        <fullName evidence="7">DUF3558 domain-containing protein</fullName>
    </recommendedName>
</protein>
<gene>
    <name evidence="3" type="ORF">SAMN02982929_05552</name>
    <name evidence="4" type="ORF">SAMN05216506_10481</name>
</gene>
<accession>A0A1H6E3X5</accession>
<reference evidence="5 6" key="1">
    <citation type="submission" date="2016-10" db="EMBL/GenBank/DDBJ databases">
        <authorList>
            <person name="Varghese N."/>
            <person name="Submissions S."/>
        </authorList>
    </citation>
    <scope>NUCLEOTIDE SEQUENCE [LARGE SCALE GENOMIC DNA]</scope>
    <source>
        <strain evidence="6">ATCC 20501</strain>
        <strain evidence="4 5">CGMCC 4.3529</strain>
    </source>
</reference>
<dbReference type="EMBL" id="FOME01000004">
    <property type="protein sequence ID" value="SFD37450.1"/>
    <property type="molecule type" value="Genomic_DNA"/>
</dbReference>
<feature type="region of interest" description="Disordered" evidence="1">
    <location>
        <begin position="75"/>
        <end position="94"/>
    </location>
</feature>
<dbReference type="Proteomes" id="UP000199690">
    <property type="component" value="Unassembled WGS sequence"/>
</dbReference>
<feature type="chain" id="PRO_5030028683" description="DUF3558 domain-containing protein" evidence="2">
    <location>
        <begin position="34"/>
        <end position="192"/>
    </location>
</feature>
<keyword evidence="5" id="KW-1185">Reference proteome</keyword>
<feature type="region of interest" description="Disordered" evidence="1">
    <location>
        <begin position="42"/>
        <end position="65"/>
    </location>
</feature>
<feature type="signal peptide" evidence="2">
    <location>
        <begin position="1"/>
        <end position="33"/>
    </location>
</feature>
<dbReference type="EMBL" id="FNVB01000009">
    <property type="protein sequence ID" value="SEG92408.1"/>
    <property type="molecule type" value="Genomic_DNA"/>
</dbReference>